<dbReference type="EMBL" id="QVTE01000029">
    <property type="protein sequence ID" value="RFU69160.1"/>
    <property type="molecule type" value="Genomic_DNA"/>
</dbReference>
<keyword evidence="1" id="KW-0472">Membrane</keyword>
<feature type="transmembrane region" description="Helical" evidence="1">
    <location>
        <begin position="93"/>
        <end position="113"/>
    </location>
</feature>
<gene>
    <name evidence="2" type="ORF">D0469_10290</name>
</gene>
<keyword evidence="1" id="KW-0812">Transmembrane</keyword>
<keyword evidence="3" id="KW-1185">Reference proteome</keyword>
<accession>A0A372LNL3</accession>
<organism evidence="2 3">
    <name type="scientific">Peribacillus saganii</name>
    <dbReference type="NCBI Taxonomy" id="2303992"/>
    <lineage>
        <taxon>Bacteria</taxon>
        <taxon>Bacillati</taxon>
        <taxon>Bacillota</taxon>
        <taxon>Bacilli</taxon>
        <taxon>Bacillales</taxon>
        <taxon>Bacillaceae</taxon>
        <taxon>Peribacillus</taxon>
    </lineage>
</organism>
<dbReference type="InterPro" id="IPR011737">
    <property type="entry name" value="CHP02206_TP0381"/>
</dbReference>
<comment type="caution">
    <text evidence="2">The sequence shown here is derived from an EMBL/GenBank/DDBJ whole genome shotgun (WGS) entry which is preliminary data.</text>
</comment>
<name>A0A372LNL3_9BACI</name>
<feature type="transmembrane region" description="Helical" evidence="1">
    <location>
        <begin position="38"/>
        <end position="54"/>
    </location>
</feature>
<reference evidence="2 3" key="1">
    <citation type="submission" date="2018-08" db="EMBL/GenBank/DDBJ databases">
        <title>Bacillus chawlae sp. nov., Bacillus glennii sp. nov., and Bacillus saganii sp. nov. Isolated from the Vehicle Assembly Building at Kennedy Space Center where the Viking Spacecraft were Assembled.</title>
        <authorList>
            <person name="Seuylemezian A."/>
            <person name="Vaishampayan P."/>
        </authorList>
    </citation>
    <scope>NUCLEOTIDE SEQUENCE [LARGE SCALE GENOMIC DNA]</scope>
    <source>
        <strain evidence="2 3">V47-23a</strain>
    </source>
</reference>
<protein>
    <submittedName>
        <fullName evidence="2">TIGR02206 family membrane protein</fullName>
    </submittedName>
</protein>
<dbReference type="Pfam" id="PF14808">
    <property type="entry name" value="TMEM164"/>
    <property type="match status" value="1"/>
</dbReference>
<feature type="transmembrane region" description="Helical" evidence="1">
    <location>
        <begin position="6"/>
        <end position="26"/>
    </location>
</feature>
<dbReference type="NCBIfam" id="TIGR02206">
    <property type="entry name" value="intg_mem_TP0381"/>
    <property type="match status" value="1"/>
</dbReference>
<feature type="transmembrane region" description="Helical" evidence="1">
    <location>
        <begin position="150"/>
        <end position="171"/>
    </location>
</feature>
<evidence type="ECO:0000313" key="2">
    <source>
        <dbReference type="EMBL" id="RFU69160.1"/>
    </source>
</evidence>
<feature type="transmembrane region" description="Helical" evidence="1">
    <location>
        <begin position="119"/>
        <end position="138"/>
    </location>
</feature>
<evidence type="ECO:0000313" key="3">
    <source>
        <dbReference type="Proteomes" id="UP000264541"/>
    </source>
</evidence>
<feature type="transmembrane region" description="Helical" evidence="1">
    <location>
        <begin position="66"/>
        <end position="86"/>
    </location>
</feature>
<keyword evidence="1" id="KW-1133">Transmembrane helix</keyword>
<proteinExistence type="predicted"/>
<feature type="transmembrane region" description="Helical" evidence="1">
    <location>
        <begin position="194"/>
        <end position="216"/>
    </location>
</feature>
<dbReference type="OrthoDB" id="9813172at2"/>
<evidence type="ECO:0000256" key="1">
    <source>
        <dbReference type="SAM" id="Phobius"/>
    </source>
</evidence>
<sequence>MYSLTHVAAIGFLCIMAGLIYICSGTLKTHLLGKRMEWIYAVSLMITEILYYVWNSKIGRFNLADSLPLELCSISLILSVVLLLTGNRRLYDIVFFAGIAGSLQAVLTPVLYIDFPHFRYFHFFYTHIGIILTALYFTWIKGYRPTIKGLGWTMAYLNILLPVIFIINKLVDGNYMFLRRKPSSGSLLDWLGPYPWYIVSLEAVAAVFFMVLWLLFRESRTERSSVQREK</sequence>
<dbReference type="AlphaFoldDB" id="A0A372LNL3"/>
<dbReference type="Proteomes" id="UP000264541">
    <property type="component" value="Unassembled WGS sequence"/>
</dbReference>